<proteinExistence type="predicted"/>
<dbReference type="GO" id="GO:0051213">
    <property type="term" value="F:dioxygenase activity"/>
    <property type="evidence" value="ECO:0007669"/>
    <property type="project" value="UniProtKB-KW"/>
</dbReference>
<dbReference type="InterPro" id="IPR029068">
    <property type="entry name" value="Glyas_Bleomycin-R_OHBP_Dase"/>
</dbReference>
<feature type="domain" description="VOC" evidence="1">
    <location>
        <begin position="9"/>
        <end position="125"/>
    </location>
</feature>
<keyword evidence="2" id="KW-0223">Dioxygenase</keyword>
<dbReference type="Gene3D" id="3.10.180.10">
    <property type="entry name" value="2,3-Dihydroxybiphenyl 1,2-Dioxygenase, domain 1"/>
    <property type="match status" value="1"/>
</dbReference>
<evidence type="ECO:0000259" key="1">
    <source>
        <dbReference type="PROSITE" id="PS51819"/>
    </source>
</evidence>
<dbReference type="OrthoDB" id="9804944at2"/>
<protein>
    <submittedName>
        <fullName evidence="2">Catechol-2,3-dioxygenase</fullName>
    </submittedName>
</protein>
<dbReference type="Pfam" id="PF00903">
    <property type="entry name" value="Glyoxalase"/>
    <property type="match status" value="1"/>
</dbReference>
<dbReference type="AlphaFoldDB" id="A0A840S8A3"/>
<sequence length="134" mass="14539">MTALPRFQAIDHLHVHVQNRAAATAWYAQALGLQIVQELAHWAEAPGGPLTLSDPAGVLHLALFERPGAGRLSTVALRVDAAGFSAWRRHLGALLGRMPKLSDHGESLSFYFNDPDGNSFEITCFEPAARAELD</sequence>
<dbReference type="RefSeq" id="WP_138855573.1">
    <property type="nucleotide sequence ID" value="NZ_CP040709.1"/>
</dbReference>
<dbReference type="Proteomes" id="UP000554837">
    <property type="component" value="Unassembled WGS sequence"/>
</dbReference>
<dbReference type="PROSITE" id="PS51819">
    <property type="entry name" value="VOC"/>
    <property type="match status" value="1"/>
</dbReference>
<dbReference type="InterPro" id="IPR004360">
    <property type="entry name" value="Glyas_Fos-R_dOase_dom"/>
</dbReference>
<dbReference type="InterPro" id="IPR037523">
    <property type="entry name" value="VOC_core"/>
</dbReference>
<reference evidence="2 3" key="1">
    <citation type="submission" date="2020-08" db="EMBL/GenBank/DDBJ databases">
        <title>Genomic Encyclopedia of Type Strains, Phase IV (KMG-IV): sequencing the most valuable type-strain genomes for metagenomic binning, comparative biology and taxonomic classification.</title>
        <authorList>
            <person name="Goeker M."/>
        </authorList>
    </citation>
    <scope>NUCLEOTIDE SEQUENCE [LARGE SCALE GENOMIC DNA]</scope>
    <source>
        <strain evidence="2 3">DSM 23958</strain>
    </source>
</reference>
<keyword evidence="2" id="KW-0560">Oxidoreductase</keyword>
<evidence type="ECO:0000313" key="3">
    <source>
        <dbReference type="Proteomes" id="UP000554837"/>
    </source>
</evidence>
<dbReference type="EMBL" id="JACHHO010000002">
    <property type="protein sequence ID" value="MBB5204781.1"/>
    <property type="molecule type" value="Genomic_DNA"/>
</dbReference>
<keyword evidence="3" id="KW-1185">Reference proteome</keyword>
<evidence type="ECO:0000313" key="2">
    <source>
        <dbReference type="EMBL" id="MBB5204781.1"/>
    </source>
</evidence>
<organism evidence="2 3">
    <name type="scientific">Inhella inkyongensis</name>
    <dbReference type="NCBI Taxonomy" id="392593"/>
    <lineage>
        <taxon>Bacteria</taxon>
        <taxon>Pseudomonadati</taxon>
        <taxon>Pseudomonadota</taxon>
        <taxon>Betaproteobacteria</taxon>
        <taxon>Burkholderiales</taxon>
        <taxon>Sphaerotilaceae</taxon>
        <taxon>Inhella</taxon>
    </lineage>
</organism>
<gene>
    <name evidence="2" type="ORF">HNQ51_002095</name>
</gene>
<dbReference type="SUPFAM" id="SSF54593">
    <property type="entry name" value="Glyoxalase/Bleomycin resistance protein/Dihydroxybiphenyl dioxygenase"/>
    <property type="match status" value="1"/>
</dbReference>
<comment type="caution">
    <text evidence="2">The sequence shown here is derived from an EMBL/GenBank/DDBJ whole genome shotgun (WGS) entry which is preliminary data.</text>
</comment>
<accession>A0A840S8A3</accession>
<name>A0A840S8A3_9BURK</name>